<gene>
    <name evidence="1" type="ORF">V5O48_011447</name>
</gene>
<evidence type="ECO:0000313" key="1">
    <source>
        <dbReference type="EMBL" id="KAL0570514.1"/>
    </source>
</evidence>
<comment type="caution">
    <text evidence="1">The sequence shown here is derived from an EMBL/GenBank/DDBJ whole genome shotgun (WGS) entry which is preliminary data.</text>
</comment>
<keyword evidence="2" id="KW-1185">Reference proteome</keyword>
<accession>A0ABR3F5V0</accession>
<protein>
    <submittedName>
        <fullName evidence="1">Uncharacterized protein</fullName>
    </submittedName>
</protein>
<evidence type="ECO:0000313" key="2">
    <source>
        <dbReference type="Proteomes" id="UP001465976"/>
    </source>
</evidence>
<dbReference type="EMBL" id="JBAHYK010000920">
    <property type="protein sequence ID" value="KAL0570514.1"/>
    <property type="molecule type" value="Genomic_DNA"/>
</dbReference>
<proteinExistence type="predicted"/>
<sequence>MYTPGPLSEELGCKAVAIHQDCMDKLEAIAYSTNMSLYAILSHINKAKPPLVRNTSPWNVYAAWYNVEGPYEKPEDWLVGKWNKFVVHKYRKEVTAVSGDDEAKDSGAVREAMCFYIDWYKERLTQHLDKVKSNPKKAGHLLNKSLKPILHSAKQLWEDQGILVWGAAYPTRHNNTSVGQGNMWSRSPLAEIVDLYHALHFPSKKPPTNKVEQDKHRQWLAAILCHSSQHILKKKTKIVIGNFITHAFKHKLGLRNYPRNTSIPGVGEFTLYNLNASSLRALVHNRVEYVNKSISNNKYLYMESWSDANKDAKSIAQHKVTIVTDVAGTEVVLAEASKSYSEALVRFGEDKEEETRRKKKMRKWLLPPQLVLHVHDQPTHSQYHEWLPAPTLA</sequence>
<reference evidence="1 2" key="1">
    <citation type="submission" date="2024-02" db="EMBL/GenBank/DDBJ databases">
        <title>A draft genome for the cacao thread blight pathogen Marasmius crinis-equi.</title>
        <authorList>
            <person name="Cohen S.P."/>
            <person name="Baruah I.K."/>
            <person name="Amoako-Attah I."/>
            <person name="Bukari Y."/>
            <person name="Meinhardt L.W."/>
            <person name="Bailey B.A."/>
        </authorList>
    </citation>
    <scope>NUCLEOTIDE SEQUENCE [LARGE SCALE GENOMIC DNA]</scope>
    <source>
        <strain evidence="1 2">GH-76</strain>
    </source>
</reference>
<organism evidence="1 2">
    <name type="scientific">Marasmius crinis-equi</name>
    <dbReference type="NCBI Taxonomy" id="585013"/>
    <lineage>
        <taxon>Eukaryota</taxon>
        <taxon>Fungi</taxon>
        <taxon>Dikarya</taxon>
        <taxon>Basidiomycota</taxon>
        <taxon>Agaricomycotina</taxon>
        <taxon>Agaricomycetes</taxon>
        <taxon>Agaricomycetidae</taxon>
        <taxon>Agaricales</taxon>
        <taxon>Marasmiineae</taxon>
        <taxon>Marasmiaceae</taxon>
        <taxon>Marasmius</taxon>
    </lineage>
</organism>
<dbReference type="Proteomes" id="UP001465976">
    <property type="component" value="Unassembled WGS sequence"/>
</dbReference>
<name>A0ABR3F5V0_9AGAR</name>